<evidence type="ECO:0000313" key="3">
    <source>
        <dbReference type="EMBL" id="KAG2908738.1"/>
    </source>
</evidence>
<evidence type="ECO:0000313" key="5">
    <source>
        <dbReference type="EMBL" id="KAG3216805.1"/>
    </source>
</evidence>
<dbReference type="EMBL" id="RCMI01000485">
    <property type="protein sequence ID" value="KAG2908738.1"/>
    <property type="molecule type" value="Genomic_DNA"/>
</dbReference>
<name>A0A8T1BS71_9STRA</name>
<accession>A0A8T1BS71</accession>
<organism evidence="2 6">
    <name type="scientific">Phytophthora cactorum</name>
    <dbReference type="NCBI Taxonomy" id="29920"/>
    <lineage>
        <taxon>Eukaryota</taxon>
        <taxon>Sar</taxon>
        <taxon>Stramenopiles</taxon>
        <taxon>Oomycota</taxon>
        <taxon>Peronosporomycetes</taxon>
        <taxon>Peronosporales</taxon>
        <taxon>Peronosporaceae</taxon>
        <taxon>Phytophthora</taxon>
    </lineage>
</organism>
<evidence type="ECO:0000313" key="2">
    <source>
        <dbReference type="EMBL" id="KAG2907618.1"/>
    </source>
</evidence>
<gene>
    <name evidence="1" type="ORF">PC113_g18692</name>
    <name evidence="3" type="ORF">PC115_g13526</name>
    <name evidence="2" type="ORF">PC117_g20157</name>
    <name evidence="4" type="ORF">PC118_g10752</name>
    <name evidence="5" type="ORF">PC129_g12347</name>
</gene>
<dbReference type="Proteomes" id="UP000735874">
    <property type="component" value="Unassembled WGS sequence"/>
</dbReference>
<dbReference type="AlphaFoldDB" id="A0A8T1BS71"/>
<evidence type="ECO:0000313" key="6">
    <source>
        <dbReference type="Proteomes" id="UP000736787"/>
    </source>
</evidence>
<evidence type="ECO:0000313" key="4">
    <source>
        <dbReference type="EMBL" id="KAG2981211.1"/>
    </source>
</evidence>
<evidence type="ECO:0000313" key="1">
    <source>
        <dbReference type="EMBL" id="KAG2842929.1"/>
    </source>
</evidence>
<dbReference type="Proteomes" id="UP000774804">
    <property type="component" value="Unassembled WGS sequence"/>
</dbReference>
<proteinExistence type="predicted"/>
<dbReference type="EMBL" id="RCMG01000899">
    <property type="protein sequence ID" value="KAG2842929.1"/>
    <property type="molecule type" value="Genomic_DNA"/>
</dbReference>
<dbReference type="EMBL" id="RCML01000314">
    <property type="protein sequence ID" value="KAG2981211.1"/>
    <property type="molecule type" value="Genomic_DNA"/>
</dbReference>
<dbReference type="EMBL" id="RCMK01000923">
    <property type="protein sequence ID" value="KAG2907618.1"/>
    <property type="molecule type" value="Genomic_DNA"/>
</dbReference>
<dbReference type="Proteomes" id="UP000760860">
    <property type="component" value="Unassembled WGS sequence"/>
</dbReference>
<dbReference type="Proteomes" id="UP000736787">
    <property type="component" value="Unassembled WGS sequence"/>
</dbReference>
<dbReference type="Proteomes" id="UP000697107">
    <property type="component" value="Unassembled WGS sequence"/>
</dbReference>
<comment type="caution">
    <text evidence="2">The sequence shown here is derived from an EMBL/GenBank/DDBJ whole genome shotgun (WGS) entry which is preliminary data.</text>
</comment>
<protein>
    <submittedName>
        <fullName evidence="2">Uncharacterized protein</fullName>
    </submittedName>
</protein>
<reference evidence="2" key="1">
    <citation type="submission" date="2018-10" db="EMBL/GenBank/DDBJ databases">
        <title>Effector identification in a new, highly contiguous assembly of the strawberry crown rot pathogen Phytophthora cactorum.</title>
        <authorList>
            <person name="Armitage A.D."/>
            <person name="Nellist C.F."/>
            <person name="Bates H."/>
            <person name="Vickerstaff R.J."/>
            <person name="Harrison R.J."/>
        </authorList>
    </citation>
    <scope>NUCLEOTIDE SEQUENCE</scope>
    <source>
        <strain evidence="1">15-7</strain>
        <strain evidence="3">4032</strain>
        <strain evidence="2">4040</strain>
        <strain evidence="4">P415</strain>
        <strain evidence="5">P421</strain>
    </source>
</reference>
<dbReference type="EMBL" id="RCMV01000462">
    <property type="protein sequence ID" value="KAG3216805.1"/>
    <property type="molecule type" value="Genomic_DNA"/>
</dbReference>
<sequence length="67" mass="7319">MVASTGSDYHVHLDAGLHGIVNIPPKKHHHLWALVCKGHNQNLPVGIVDVPEFMEVAPDLVADFLDC</sequence>